<sequence length="233" mass="26829">MEVHKIQAQINQIRVNLEKLQKRELPEISQFEQKANEIVSTRHRSIEDYKEKEIEAAHKLYDGMINGIDTDYDNSLSKVYNHIQEFIIFKKNQLCKDFPEAAQYFETQTENCSFLQLIDSLPQNRCFSGNENDQNEIEVSLAQGNLILNDEIDQRYNELQNIELFRIDQGLLYKGEEPFLSPGDNVSLCLKESRCYNGIINQIQNFIEINISGAIIKIPVSALNIGIATISPN</sequence>
<dbReference type="EMBL" id="JAPFFF010000006">
    <property type="protein sequence ID" value="KAK8887903.1"/>
    <property type="molecule type" value="Genomic_DNA"/>
</dbReference>
<evidence type="ECO:0000313" key="1">
    <source>
        <dbReference type="EMBL" id="KAK8887903.1"/>
    </source>
</evidence>
<keyword evidence="2" id="KW-1185">Reference proteome</keyword>
<comment type="caution">
    <text evidence="1">The sequence shown here is derived from an EMBL/GenBank/DDBJ whole genome shotgun (WGS) entry which is preliminary data.</text>
</comment>
<organism evidence="1 2">
    <name type="scientific">Tritrichomonas musculus</name>
    <dbReference type="NCBI Taxonomy" id="1915356"/>
    <lineage>
        <taxon>Eukaryota</taxon>
        <taxon>Metamonada</taxon>
        <taxon>Parabasalia</taxon>
        <taxon>Tritrichomonadida</taxon>
        <taxon>Tritrichomonadidae</taxon>
        <taxon>Tritrichomonas</taxon>
    </lineage>
</organism>
<protein>
    <submittedName>
        <fullName evidence="1">Uncharacterized protein</fullName>
    </submittedName>
</protein>
<proteinExistence type="predicted"/>
<reference evidence="1 2" key="1">
    <citation type="submission" date="2024-04" db="EMBL/GenBank/DDBJ databases">
        <title>Tritrichomonas musculus Genome.</title>
        <authorList>
            <person name="Alves-Ferreira E."/>
            <person name="Grigg M."/>
            <person name="Lorenzi H."/>
            <person name="Galac M."/>
        </authorList>
    </citation>
    <scope>NUCLEOTIDE SEQUENCE [LARGE SCALE GENOMIC DNA]</scope>
    <source>
        <strain evidence="1 2">EAF2021</strain>
    </source>
</reference>
<dbReference type="Proteomes" id="UP001470230">
    <property type="component" value="Unassembled WGS sequence"/>
</dbReference>
<gene>
    <name evidence="1" type="ORF">M9Y10_038962</name>
</gene>
<evidence type="ECO:0000313" key="2">
    <source>
        <dbReference type="Proteomes" id="UP001470230"/>
    </source>
</evidence>
<name>A0ABR2K9V1_9EUKA</name>
<accession>A0ABR2K9V1</accession>